<accession>A0A921LP38</accession>
<evidence type="ECO:0000259" key="3">
    <source>
        <dbReference type="SMART" id="SM00382"/>
    </source>
</evidence>
<comment type="caution">
    <text evidence="4">The sequence shown here is derived from an EMBL/GenBank/DDBJ whole genome shotgun (WGS) entry which is preliminary data.</text>
</comment>
<reference evidence="4" key="2">
    <citation type="submission" date="2021-09" db="EMBL/GenBank/DDBJ databases">
        <authorList>
            <person name="Gilroy R."/>
        </authorList>
    </citation>
    <scope>NUCLEOTIDE SEQUENCE</scope>
    <source>
        <strain evidence="4">ChiBcec21-2208</strain>
    </source>
</reference>
<dbReference type="GO" id="GO:0005524">
    <property type="term" value="F:ATP binding"/>
    <property type="evidence" value="ECO:0007669"/>
    <property type="project" value="UniProtKB-KW"/>
</dbReference>
<gene>
    <name evidence="4" type="primary">tadA</name>
    <name evidence="4" type="ORF">K8V20_12380</name>
</gene>
<dbReference type="Pfam" id="PF19568">
    <property type="entry name" value="Spore_III_AA"/>
    <property type="match status" value="1"/>
</dbReference>
<dbReference type="Gene3D" id="3.40.50.300">
    <property type="entry name" value="P-loop containing nucleotide triphosphate hydrolases"/>
    <property type="match status" value="1"/>
</dbReference>
<dbReference type="SUPFAM" id="SSF52540">
    <property type="entry name" value="P-loop containing nucleoside triphosphate hydrolases"/>
    <property type="match status" value="1"/>
</dbReference>
<feature type="domain" description="AAA+ ATPase" evidence="3">
    <location>
        <begin position="143"/>
        <end position="276"/>
    </location>
</feature>
<sequence length="297" mass="32797">MDEYYRLIQALPPALAEELNGLPSCYASRVQEIRLRAEQPAQFTMNGKLVPCQKYLPRNSLLSHIRTSLLQDCFLQLCRRSVYAYESELRQGFFTVAGGNRIGVAGSWNGNGFSAITSLNLRVARWVTCQLPQPVITYLSENACGGLLIAGPPGSGKTTFLRTLVQYLGQTDAVVCVVDERGELMAGEVDSLPQARQIACDVYTRCPKAEGICMALRCMNPAFIVCDELGTEEDVAAVERGIASGVRFLASVHCDHPENLRQKIRFSRLWTSGAFPRAAFLSGREKPGTIEQWVDLL</sequence>
<evidence type="ECO:0000256" key="2">
    <source>
        <dbReference type="ARBA" id="ARBA00022840"/>
    </source>
</evidence>
<evidence type="ECO:0000256" key="1">
    <source>
        <dbReference type="ARBA" id="ARBA00022741"/>
    </source>
</evidence>
<organism evidence="4 5">
    <name type="scientific">Subdoligranulum variabile</name>
    <dbReference type="NCBI Taxonomy" id="214851"/>
    <lineage>
        <taxon>Bacteria</taxon>
        <taxon>Bacillati</taxon>
        <taxon>Bacillota</taxon>
        <taxon>Clostridia</taxon>
        <taxon>Eubacteriales</taxon>
        <taxon>Oscillospiraceae</taxon>
        <taxon>Subdoligranulum</taxon>
    </lineage>
</organism>
<dbReference type="CDD" id="cd00009">
    <property type="entry name" value="AAA"/>
    <property type="match status" value="1"/>
</dbReference>
<proteinExistence type="predicted"/>
<reference evidence="4" key="1">
    <citation type="journal article" date="2021" name="PeerJ">
        <title>Extensive microbial diversity within the chicken gut microbiome revealed by metagenomics and culture.</title>
        <authorList>
            <person name="Gilroy R."/>
            <person name="Ravi A."/>
            <person name="Getino M."/>
            <person name="Pursley I."/>
            <person name="Horton D.L."/>
            <person name="Alikhan N.F."/>
            <person name="Baker D."/>
            <person name="Gharbi K."/>
            <person name="Hall N."/>
            <person name="Watson M."/>
            <person name="Adriaenssens E.M."/>
            <person name="Foster-Nyarko E."/>
            <person name="Jarju S."/>
            <person name="Secka A."/>
            <person name="Antonio M."/>
            <person name="Oren A."/>
            <person name="Chaudhuri R.R."/>
            <person name="La Ragione R."/>
            <person name="Hildebrand F."/>
            <person name="Pallen M.J."/>
        </authorList>
    </citation>
    <scope>NUCLEOTIDE SEQUENCE</scope>
    <source>
        <strain evidence="4">ChiBcec21-2208</strain>
    </source>
</reference>
<keyword evidence="1" id="KW-0547">Nucleotide-binding</keyword>
<dbReference type="InterPro" id="IPR027417">
    <property type="entry name" value="P-loop_NTPase"/>
</dbReference>
<dbReference type="InterPro" id="IPR045735">
    <property type="entry name" value="Spore_III_AA_AAA+_ATPase"/>
</dbReference>
<dbReference type="AlphaFoldDB" id="A0A921LP38"/>
<dbReference type="EMBL" id="DYVE01000318">
    <property type="protein sequence ID" value="HJG29426.1"/>
    <property type="molecule type" value="Genomic_DNA"/>
</dbReference>
<evidence type="ECO:0000313" key="4">
    <source>
        <dbReference type="EMBL" id="HJG29426.1"/>
    </source>
</evidence>
<dbReference type="SMART" id="SM00382">
    <property type="entry name" value="AAA"/>
    <property type="match status" value="1"/>
</dbReference>
<dbReference type="PANTHER" id="PTHR20953:SF3">
    <property type="entry name" value="P-LOOP CONTAINING NUCLEOSIDE TRIPHOSPHATE HYDROLASES SUPERFAMILY PROTEIN"/>
    <property type="match status" value="1"/>
</dbReference>
<dbReference type="Proteomes" id="UP000782880">
    <property type="component" value="Unassembled WGS sequence"/>
</dbReference>
<keyword evidence="2" id="KW-0067">ATP-binding</keyword>
<evidence type="ECO:0000313" key="5">
    <source>
        <dbReference type="Proteomes" id="UP000782880"/>
    </source>
</evidence>
<dbReference type="PANTHER" id="PTHR20953">
    <property type="entry name" value="KINASE-RELATED"/>
    <property type="match status" value="1"/>
</dbReference>
<protein>
    <submittedName>
        <fullName evidence="4">Flp pilus assembly complex ATPase component TadA</fullName>
    </submittedName>
</protein>
<name>A0A921LP38_9FIRM</name>
<dbReference type="InterPro" id="IPR003593">
    <property type="entry name" value="AAA+_ATPase"/>
</dbReference>